<gene>
    <name evidence="2" type="ORF">NDU88_012662</name>
</gene>
<name>A0AAV7R2A5_PLEWA</name>
<reference evidence="2" key="1">
    <citation type="journal article" date="2022" name="bioRxiv">
        <title>Sequencing and chromosome-scale assembly of the giantPleurodeles waltlgenome.</title>
        <authorList>
            <person name="Brown T."/>
            <person name="Elewa A."/>
            <person name="Iarovenko S."/>
            <person name="Subramanian E."/>
            <person name="Araus A.J."/>
            <person name="Petzold A."/>
            <person name="Susuki M."/>
            <person name="Suzuki K.-i.T."/>
            <person name="Hayashi T."/>
            <person name="Toyoda A."/>
            <person name="Oliveira C."/>
            <person name="Osipova E."/>
            <person name="Leigh N.D."/>
            <person name="Simon A."/>
            <person name="Yun M.H."/>
        </authorList>
    </citation>
    <scope>NUCLEOTIDE SEQUENCE</scope>
    <source>
        <strain evidence="2">20211129_DDA</strain>
        <tissue evidence="2">Liver</tissue>
    </source>
</reference>
<evidence type="ECO:0000313" key="2">
    <source>
        <dbReference type="EMBL" id="KAJ1146385.1"/>
    </source>
</evidence>
<proteinExistence type="predicted"/>
<feature type="region of interest" description="Disordered" evidence="1">
    <location>
        <begin position="1"/>
        <end position="28"/>
    </location>
</feature>
<keyword evidence="3" id="KW-1185">Reference proteome</keyword>
<accession>A0AAV7R2A5</accession>
<organism evidence="2 3">
    <name type="scientific">Pleurodeles waltl</name>
    <name type="common">Iberian ribbed newt</name>
    <dbReference type="NCBI Taxonomy" id="8319"/>
    <lineage>
        <taxon>Eukaryota</taxon>
        <taxon>Metazoa</taxon>
        <taxon>Chordata</taxon>
        <taxon>Craniata</taxon>
        <taxon>Vertebrata</taxon>
        <taxon>Euteleostomi</taxon>
        <taxon>Amphibia</taxon>
        <taxon>Batrachia</taxon>
        <taxon>Caudata</taxon>
        <taxon>Salamandroidea</taxon>
        <taxon>Salamandridae</taxon>
        <taxon>Pleurodelinae</taxon>
        <taxon>Pleurodeles</taxon>
    </lineage>
</organism>
<sequence>MVPVCTDDPLGGPRAPNVAQSRPEMRRHIPVEDGLPIRQSSGMDQQASGVGQPILDLLASNVAVSLLMTDRSGGPSAEGVIAMKTKPTASVAVGELLFFAISDIFKASTDKWWKVRKLIDPLKASGAQVFLQEPAQLKIIHNGKTQMCFLEHDTVLTLDNLRGAEK</sequence>
<dbReference type="Proteomes" id="UP001066276">
    <property type="component" value="Chromosome 6"/>
</dbReference>
<evidence type="ECO:0000256" key="1">
    <source>
        <dbReference type="SAM" id="MobiDB-lite"/>
    </source>
</evidence>
<evidence type="ECO:0000313" key="3">
    <source>
        <dbReference type="Proteomes" id="UP001066276"/>
    </source>
</evidence>
<comment type="caution">
    <text evidence="2">The sequence shown here is derived from an EMBL/GenBank/DDBJ whole genome shotgun (WGS) entry which is preliminary data.</text>
</comment>
<dbReference type="AlphaFoldDB" id="A0AAV7R2A5"/>
<dbReference type="EMBL" id="JANPWB010000010">
    <property type="protein sequence ID" value="KAJ1146385.1"/>
    <property type="molecule type" value="Genomic_DNA"/>
</dbReference>
<protein>
    <submittedName>
        <fullName evidence="2">Uncharacterized protein</fullName>
    </submittedName>
</protein>